<dbReference type="RefSeq" id="XP_035300899.1">
    <property type="nucleotide sequence ID" value="XM_035445008.1"/>
</dbReference>
<evidence type="ECO:0000256" key="2">
    <source>
        <dbReference type="SAM" id="Coils"/>
    </source>
</evidence>
<evidence type="ECO:0000313" key="4">
    <source>
        <dbReference type="Proteomes" id="UP001108280"/>
    </source>
</evidence>
<keyword evidence="2" id="KW-0175">Coiled coil</keyword>
<organism evidence="4 6">
    <name type="scientific">Cricetulus griseus</name>
    <name type="common">Chinese hamster</name>
    <name type="synonym">Cricetulus barabensis griseus</name>
    <dbReference type="NCBI Taxonomy" id="10029"/>
    <lineage>
        <taxon>Eukaryota</taxon>
        <taxon>Metazoa</taxon>
        <taxon>Chordata</taxon>
        <taxon>Craniata</taxon>
        <taxon>Vertebrata</taxon>
        <taxon>Euteleostomi</taxon>
        <taxon>Mammalia</taxon>
        <taxon>Eutheria</taxon>
        <taxon>Euarchontoglires</taxon>
        <taxon>Glires</taxon>
        <taxon>Rodentia</taxon>
        <taxon>Myomorpha</taxon>
        <taxon>Muroidea</taxon>
        <taxon>Cricetidae</taxon>
        <taxon>Cricetinae</taxon>
        <taxon>Cricetulus</taxon>
    </lineage>
</organism>
<evidence type="ECO:0000313" key="8">
    <source>
        <dbReference type="RefSeq" id="XP_035300901.1"/>
    </source>
</evidence>
<dbReference type="OrthoDB" id="5980716at2759"/>
<dbReference type="RefSeq" id="XP_035300901.1">
    <property type="nucleotide sequence ID" value="XM_035445010.1"/>
</dbReference>
<dbReference type="InterPro" id="IPR016024">
    <property type="entry name" value="ARM-type_fold"/>
</dbReference>
<dbReference type="Pfam" id="PF02985">
    <property type="entry name" value="HEAT"/>
    <property type="match status" value="1"/>
</dbReference>
<dbReference type="AlphaFoldDB" id="A0A9J7GY67"/>
<evidence type="ECO:0000256" key="1">
    <source>
        <dbReference type="ARBA" id="ARBA00022737"/>
    </source>
</evidence>
<sequence>MTKHKKKKFSPVRCPEPQPPRLRWGLIFLYSKPTDKMGYTSVSRVPPAFSFSPQHCEHLRHQYLKKAAADFSFSQEVKWQRGLPCMPFCQYNFEHLYNTDDIIPPVQARKTHAEKPAYTRILDISGLLTADTTHFAKTQSSVGCKKKLKKPKPGGSDQKESSPRPRYSRRSRLKSEDILDLSSSQDECLEDRETWLPPGEKEARGWEAIVLEKLDKRTARWIQNKRPQRLGHSPNKWQGFLRHQYDWSHIRDELTSESDQDLLKKLEAEERAELEGGESVTLPPEEIKKPELLLPVFYGLPGYSPQVQTVEILPGSNMTAGGIDQERRNIQPPPQNPFRQVNPKAGEFAYSTENAFEQEIYFDGVKIVHQIHGKNDQIVLENFNRYNKHLSKIFPVSPEKWSSQPVPEKPFKVKKGVQRWVALPTRVKGLLLKVGEEVTPTETRRVKKQVQPLKEHVTWELAVLRKMLQEWKTAWALIIEWHHETVENLLRGMVSMYDEMRIQAIVTCATAALERPRIVSEKQDSETIIPDLPEALLPTLEAALSDVNPNVRMAAAICQYAIQSHNPIAQDIMQTALVKGNSVDSWAAAQCLALEGIATYPVIKRILYQLFNKKNEATEEQACILLDHLSGKTTLIHTMLAVELNSRQWKDRIMACRAFSRISGNICKDMKHKLIELMWNDWNKEVRQAAAKALGQMNLGKEVHDMIRIKLSQGNSQERIEALSLIRMLKLMTAKLLPSFLRCLSDEFIAVRQAACLAAGALQIRDKLVFECLLNLMHKDPFWKTKALAIRALGQIGQVSPQLTELLLWAVHFEESPGVRLEACRSILALKLQGNQVRDTFLDVLLLENHEAVLKEIYQTMKALNLQTEGNQELIQEIKSKIATLNQKDLLSEKIFKLEAAVKNLKEKGRRVYSEPKEGQKPLDLQTFLQGVFENEEILPKRSELCDIEAAIKVNVTILMHNKPSSRNLNQTQICPGEQQSLIIQHGCQGKLVFYTVTGQIPYSHKLWVGAKQEFHGVSLLWVDFQALGFLQMVNTRVFHRVVEEQAASLTHQPSYAILKHMDFCFCCQPGPLIYKFSVAPVNWEPMNTQCLFRSSQHWGQGIMDEVFGSLVSHSIDRSKVSQVSNQDPHLFHESCSSRILGV</sequence>
<dbReference type="PANTHER" id="PTHR12697">
    <property type="entry name" value="PBS LYASE HEAT-LIKE PROTEIN"/>
    <property type="match status" value="1"/>
</dbReference>
<reference evidence="4" key="2">
    <citation type="journal article" date="2020" name="Biotechnol. Bioeng.">
        <title>Chromosome-scale scaffolds for the Chinese hamster reference genome assembly to facilitate the study of the CHO epigenome.</title>
        <authorList>
            <person name="Hilliard W."/>
            <person name="MacDonald M."/>
            <person name="Lee K.H."/>
        </authorList>
    </citation>
    <scope>NUCLEOTIDE SEQUENCE [LARGE SCALE GENOMIC DNA]</scope>
    <source>
        <strain evidence="4">17A/GY</strain>
    </source>
</reference>
<dbReference type="RefSeq" id="XP_035300902.1">
    <property type="nucleotide sequence ID" value="XM_035445011.1"/>
</dbReference>
<dbReference type="RefSeq" id="XP_035300900.1">
    <property type="nucleotide sequence ID" value="XM_035445009.1"/>
</dbReference>
<accession>A0A9J7GY67</accession>
<reference evidence="5 6" key="3">
    <citation type="submission" date="2025-04" db="UniProtKB">
        <authorList>
            <consortium name="RefSeq"/>
        </authorList>
    </citation>
    <scope>IDENTIFICATION</scope>
    <source>
        <strain evidence="5 6">17A/GY</strain>
        <tissue evidence="5 6">Liver</tissue>
    </source>
</reference>
<reference evidence="4" key="1">
    <citation type="journal article" date="2018" name="Biotechnol. Bioeng.">
        <title>A reference genome of the Chinese hamster based on a hybrid assembly strategy.</title>
        <authorList>
            <person name="Rupp O."/>
            <person name="MacDonald M.L."/>
            <person name="Li S."/>
            <person name="Dhiman H."/>
            <person name="Polson S."/>
            <person name="Griep S."/>
            <person name="Heffner K."/>
            <person name="Hernandez I."/>
            <person name="Brinkrolf K."/>
            <person name="Jadhav V."/>
            <person name="Samoudi M."/>
            <person name="Hao H."/>
            <person name="Kingham B."/>
            <person name="Goesmann A."/>
            <person name="Betenbaugh M.J."/>
            <person name="Lewis N.E."/>
            <person name="Borth N."/>
            <person name="Lee K.H."/>
        </authorList>
    </citation>
    <scope>NUCLEOTIDE SEQUENCE [LARGE SCALE GENOMIC DNA]</scope>
    <source>
        <strain evidence="4">17A/GY</strain>
    </source>
</reference>
<dbReference type="RefSeq" id="XP_035313506.1">
    <property type="nucleotide sequence ID" value="XM_035457615.1"/>
</dbReference>
<proteinExistence type="predicted"/>
<dbReference type="Pfam" id="PF13646">
    <property type="entry name" value="HEAT_2"/>
    <property type="match status" value="1"/>
</dbReference>
<gene>
    <name evidence="5 6 7 8 9" type="primary">Heatr4</name>
</gene>
<protein>
    <submittedName>
        <fullName evidence="5 6">HEAT repeat-containing protein 4 isoform X1</fullName>
    </submittedName>
</protein>
<evidence type="ECO:0000313" key="5">
    <source>
        <dbReference type="RefSeq" id="XP_035300898.1"/>
    </source>
</evidence>
<dbReference type="Proteomes" id="UP001108280">
    <property type="component" value="Chromosome 5"/>
</dbReference>
<dbReference type="InterPro" id="IPR011989">
    <property type="entry name" value="ARM-like"/>
</dbReference>
<dbReference type="KEGG" id="cge:100752922"/>
<feature type="region of interest" description="Disordered" evidence="3">
    <location>
        <begin position="141"/>
        <end position="175"/>
    </location>
</feature>
<dbReference type="GeneID" id="100752922"/>
<evidence type="ECO:0000313" key="7">
    <source>
        <dbReference type="RefSeq" id="XP_035300900.1"/>
    </source>
</evidence>
<dbReference type="PANTHER" id="PTHR12697:SF20">
    <property type="entry name" value="HEAT REPEAT-CONTAINING PROTEIN 4"/>
    <property type="match status" value="1"/>
</dbReference>
<evidence type="ECO:0000256" key="3">
    <source>
        <dbReference type="SAM" id="MobiDB-lite"/>
    </source>
</evidence>
<name>A0A9J7GY67_CRIGR</name>
<keyword evidence="4" id="KW-1185">Reference proteome</keyword>
<keyword evidence="1" id="KW-0677">Repeat</keyword>
<dbReference type="RefSeq" id="XP_035313503.1">
    <property type="nucleotide sequence ID" value="XM_035457612.1"/>
</dbReference>
<dbReference type="InterPro" id="IPR000357">
    <property type="entry name" value="HEAT"/>
</dbReference>
<feature type="coiled-coil region" evidence="2">
    <location>
        <begin position="847"/>
        <end position="908"/>
    </location>
</feature>
<dbReference type="Gene3D" id="1.25.10.10">
    <property type="entry name" value="Leucine-rich Repeat Variant"/>
    <property type="match status" value="2"/>
</dbReference>
<dbReference type="RefSeq" id="XP_035313505.1">
    <property type="nucleotide sequence ID" value="XM_035457614.1"/>
</dbReference>
<dbReference type="RefSeq" id="XP_035313504.1">
    <property type="nucleotide sequence ID" value="XM_035457613.1"/>
</dbReference>
<evidence type="ECO:0000313" key="9">
    <source>
        <dbReference type="RefSeq" id="XP_035300902.1"/>
    </source>
</evidence>
<dbReference type="GO" id="GO:0016491">
    <property type="term" value="F:oxidoreductase activity"/>
    <property type="evidence" value="ECO:0007669"/>
    <property type="project" value="TreeGrafter"/>
</dbReference>
<dbReference type="RefSeq" id="XP_035313507.1">
    <property type="nucleotide sequence ID" value="XM_035457616.1"/>
</dbReference>
<dbReference type="CTD" id="399671"/>
<evidence type="ECO:0000313" key="6">
    <source>
        <dbReference type="RefSeq" id="XP_035300899.1"/>
    </source>
</evidence>
<dbReference type="RefSeq" id="XP_035300898.1">
    <property type="nucleotide sequence ID" value="XM_035445007.1"/>
</dbReference>
<dbReference type="SUPFAM" id="SSF48371">
    <property type="entry name" value="ARM repeat"/>
    <property type="match status" value="1"/>
</dbReference>